<keyword evidence="2" id="KW-1185">Reference proteome</keyword>
<reference evidence="1 2" key="1">
    <citation type="submission" date="2020-06" db="EMBL/GenBank/DDBJ databases">
        <title>WGS assembly of Ceratodon purpureus strain R40.</title>
        <authorList>
            <person name="Carey S.B."/>
            <person name="Jenkins J."/>
            <person name="Shu S."/>
            <person name="Lovell J.T."/>
            <person name="Sreedasyam A."/>
            <person name="Maumus F."/>
            <person name="Tiley G.P."/>
            <person name="Fernandez-Pozo N."/>
            <person name="Barry K."/>
            <person name="Chen C."/>
            <person name="Wang M."/>
            <person name="Lipzen A."/>
            <person name="Daum C."/>
            <person name="Saski C.A."/>
            <person name="Payton A.C."/>
            <person name="Mcbreen J.C."/>
            <person name="Conrad R.E."/>
            <person name="Kollar L.M."/>
            <person name="Olsson S."/>
            <person name="Huttunen S."/>
            <person name="Landis J.B."/>
            <person name="Wickett N.J."/>
            <person name="Johnson M.G."/>
            <person name="Rensing S.A."/>
            <person name="Grimwood J."/>
            <person name="Schmutz J."/>
            <person name="Mcdaniel S.F."/>
        </authorList>
    </citation>
    <scope>NUCLEOTIDE SEQUENCE [LARGE SCALE GENOMIC DNA]</scope>
    <source>
        <strain evidence="1 2">R40</strain>
    </source>
</reference>
<protein>
    <recommendedName>
        <fullName evidence="3">Protein PEP-RELATED DEVELOPMENT ARRESTED 1, chloroplastic</fullName>
    </recommendedName>
</protein>
<dbReference type="AlphaFoldDB" id="A0A8T0GBZ5"/>
<dbReference type="GO" id="GO:0042644">
    <property type="term" value="C:chloroplast nucleoid"/>
    <property type="evidence" value="ECO:0007669"/>
    <property type="project" value="InterPro"/>
</dbReference>
<organism evidence="1 2">
    <name type="scientific">Ceratodon purpureus</name>
    <name type="common">Fire moss</name>
    <name type="synonym">Dicranum purpureum</name>
    <dbReference type="NCBI Taxonomy" id="3225"/>
    <lineage>
        <taxon>Eukaryota</taxon>
        <taxon>Viridiplantae</taxon>
        <taxon>Streptophyta</taxon>
        <taxon>Embryophyta</taxon>
        <taxon>Bryophyta</taxon>
        <taxon>Bryophytina</taxon>
        <taxon>Bryopsida</taxon>
        <taxon>Dicranidae</taxon>
        <taxon>Pseudoditrichales</taxon>
        <taxon>Ditrichaceae</taxon>
        <taxon>Ceratodon</taxon>
    </lineage>
</organism>
<dbReference type="PANTHER" id="PTHR37262">
    <property type="entry name" value="PROTEIN PEP-RELATED DEVELOPMENT ARRESTED 1, CHLOROPLASTIC"/>
    <property type="match status" value="1"/>
</dbReference>
<comment type="caution">
    <text evidence="1">The sequence shown here is derived from an EMBL/GenBank/DDBJ whole genome shotgun (WGS) entry which is preliminary data.</text>
</comment>
<dbReference type="EMBL" id="CM026432">
    <property type="protein sequence ID" value="KAG0555854.1"/>
    <property type="molecule type" value="Genomic_DNA"/>
</dbReference>
<evidence type="ECO:0000313" key="2">
    <source>
        <dbReference type="Proteomes" id="UP000822688"/>
    </source>
</evidence>
<dbReference type="GO" id="GO:0006355">
    <property type="term" value="P:regulation of DNA-templated transcription"/>
    <property type="evidence" value="ECO:0007669"/>
    <property type="project" value="InterPro"/>
</dbReference>
<dbReference type="PANTHER" id="PTHR37262:SF1">
    <property type="entry name" value="PROTEIN PEP-RELATED DEVELOPMENT ARRESTED 1, CHLOROPLASTIC"/>
    <property type="match status" value="1"/>
</dbReference>
<sequence length="402" mass="43960">MEATRLSSPAQLQSQLQLPFNSHSCDGAHGPARIALRSRLGNVGYCSVSWSSGRRRVGAGVRVRAVAGEEGGPAPGEEGEKEKVDYRLYQALMRGGEEVISVLKEMTELLGDITQIGEKGEAVAVEMAATGAVGQRLDKLDESFLMALDYMIQQADRDDKQRWLLEVIKDVVLAQLSQKFPSQVQIVGILCRTPDKDARQEVLRRCAGGGGTFDQVGGGKTELPAVNLKEVGDQADEIIATMEEKAIVEDRRLLARLVLVREEARSLLSGGVDDDRIEKNKLRNLPEPEVNFLTKIIGLKPGPELHKKLARVLGGEDEGADILDEEKARQIARAQNVARSQIITKKEPPPPVLPVRPGLFIETVNKVLGGMYVTNTAGGVTVQQMEWIRKETLAILQKMAFS</sequence>
<accession>A0A8T0GBZ5</accession>
<gene>
    <name evidence="1" type="ORF">KC19_11G008500</name>
</gene>
<evidence type="ECO:0008006" key="3">
    <source>
        <dbReference type="Google" id="ProtNLM"/>
    </source>
</evidence>
<evidence type="ECO:0000313" key="1">
    <source>
        <dbReference type="EMBL" id="KAG0555854.1"/>
    </source>
</evidence>
<name>A0A8T0GBZ5_CERPU</name>
<dbReference type="Proteomes" id="UP000822688">
    <property type="component" value="Chromosome 11"/>
</dbReference>
<proteinExistence type="predicted"/>
<dbReference type="InterPro" id="IPR038961">
    <property type="entry name" value="PRDA1"/>
</dbReference>